<gene>
    <name evidence="2" type="ORF">MM415A00199_0027</name>
    <name evidence="1" type="ORF">MM415B00346_0013</name>
</gene>
<dbReference type="SUPFAM" id="SSF53335">
    <property type="entry name" value="S-adenosyl-L-methionine-dependent methyltransferases"/>
    <property type="match status" value="1"/>
</dbReference>
<organism evidence="1">
    <name type="scientific">viral metagenome</name>
    <dbReference type="NCBI Taxonomy" id="1070528"/>
    <lineage>
        <taxon>unclassified sequences</taxon>
        <taxon>metagenomes</taxon>
        <taxon>organismal metagenomes</taxon>
    </lineage>
</organism>
<dbReference type="AlphaFoldDB" id="A0A6M3J9M9"/>
<sequence>MTATTDILAKWAFEIDCADVEVERGTADNVPQAIHDLAAELRALREKLALQKPDATLGQVVREGGAAEVSKARPKLLDLFSGAGGAGMGYHRAGFDVVGVDNRPQRHYPFEFHQADALEYLAEHGREFDVVHASPPCQRYCRLTPPSRRDMHPDLLPAVAEILRGLGKPYIIENIPDAKTLLREPFMLCGTMFGLPIWRHRFFEGNCLGMVMLPPCNHSGIPILVSGTTRRKGYARRDTTVALRRAAMGIEWMTTEELDQAIPLAYTEWIGRQILQMGNLT</sequence>
<dbReference type="Gene3D" id="3.40.50.150">
    <property type="entry name" value="Vaccinia Virus protein VP39"/>
    <property type="match status" value="1"/>
</dbReference>
<keyword evidence="1" id="KW-0489">Methyltransferase</keyword>
<reference evidence="1" key="1">
    <citation type="submission" date="2020-03" db="EMBL/GenBank/DDBJ databases">
        <title>The deep terrestrial virosphere.</title>
        <authorList>
            <person name="Holmfeldt K."/>
            <person name="Nilsson E."/>
            <person name="Simone D."/>
            <person name="Lopez-Fernandez M."/>
            <person name="Wu X."/>
            <person name="de Brujin I."/>
            <person name="Lundin D."/>
            <person name="Andersson A."/>
            <person name="Bertilsson S."/>
            <person name="Dopson M."/>
        </authorList>
    </citation>
    <scope>NUCLEOTIDE SEQUENCE</scope>
    <source>
        <strain evidence="2">MM415A00199</strain>
        <strain evidence="1">MM415B00346</strain>
    </source>
</reference>
<accession>A0A6M3J9M9</accession>
<dbReference type="GO" id="GO:0032259">
    <property type="term" value="P:methylation"/>
    <property type="evidence" value="ECO:0007669"/>
    <property type="project" value="UniProtKB-KW"/>
</dbReference>
<name>A0A6M3J9M9_9ZZZZ</name>
<dbReference type="EMBL" id="MT141556">
    <property type="protein sequence ID" value="QJA66503.1"/>
    <property type="molecule type" value="Genomic_DNA"/>
</dbReference>
<dbReference type="EMBL" id="MT142528">
    <property type="protein sequence ID" value="QJA84370.1"/>
    <property type="molecule type" value="Genomic_DNA"/>
</dbReference>
<dbReference type="GO" id="GO:0008168">
    <property type="term" value="F:methyltransferase activity"/>
    <property type="evidence" value="ECO:0007669"/>
    <property type="project" value="UniProtKB-KW"/>
</dbReference>
<proteinExistence type="predicted"/>
<keyword evidence="1" id="KW-0808">Transferase</keyword>
<evidence type="ECO:0000313" key="2">
    <source>
        <dbReference type="EMBL" id="QJA84370.1"/>
    </source>
</evidence>
<protein>
    <submittedName>
        <fullName evidence="1">Putative methyltransferase</fullName>
    </submittedName>
</protein>
<evidence type="ECO:0000313" key="1">
    <source>
        <dbReference type="EMBL" id="QJA66503.1"/>
    </source>
</evidence>
<dbReference type="InterPro" id="IPR029063">
    <property type="entry name" value="SAM-dependent_MTases_sf"/>
</dbReference>